<dbReference type="Proteomes" id="UP001642409">
    <property type="component" value="Unassembled WGS sequence"/>
</dbReference>
<evidence type="ECO:0000256" key="1">
    <source>
        <dbReference type="SAM" id="MobiDB-lite"/>
    </source>
</evidence>
<accession>A0AA86Q0R4</accession>
<dbReference type="EMBL" id="CATOUU010000792">
    <property type="protein sequence ID" value="CAI9949028.1"/>
    <property type="molecule type" value="Genomic_DNA"/>
</dbReference>
<comment type="caution">
    <text evidence="2">The sequence shown here is derived from an EMBL/GenBank/DDBJ whole genome shotgun (WGS) entry which is preliminary data.</text>
</comment>
<organism evidence="2">
    <name type="scientific">Hexamita inflata</name>
    <dbReference type="NCBI Taxonomy" id="28002"/>
    <lineage>
        <taxon>Eukaryota</taxon>
        <taxon>Metamonada</taxon>
        <taxon>Diplomonadida</taxon>
        <taxon>Hexamitidae</taxon>
        <taxon>Hexamitinae</taxon>
        <taxon>Hexamita</taxon>
    </lineage>
</organism>
<dbReference type="EMBL" id="CAXDID020000172">
    <property type="protein sequence ID" value="CAL6047777.1"/>
    <property type="molecule type" value="Genomic_DNA"/>
</dbReference>
<keyword evidence="4" id="KW-1185">Reference proteome</keyword>
<dbReference type="AlphaFoldDB" id="A0AA86Q0R4"/>
<proteinExistence type="predicted"/>
<name>A0AA86Q0R4_9EUKA</name>
<evidence type="ECO:0000313" key="2">
    <source>
        <dbReference type="EMBL" id="CAI9949028.1"/>
    </source>
</evidence>
<feature type="region of interest" description="Disordered" evidence="1">
    <location>
        <begin position="60"/>
        <end position="101"/>
    </location>
</feature>
<evidence type="ECO:0000313" key="3">
    <source>
        <dbReference type="EMBL" id="CAL6047777.1"/>
    </source>
</evidence>
<sequence length="761" mass="88897">MRKVIIYNDETTTEPKSSEADLLVSQLDKNSKLKQLYSMQNAQNQFISHTIRLPDLRKSQNSLNNTSTQNLEPLNQTRSQPQTPRLNRNNQSKETPSKLTNVSQHELFEVLSKKTLNDSFVSTQDPLLITAPHPLTADSTTLNKTSLKMSESEGQIKILRNSNRSSYTPHSVKRMVIQHTQIVNSQISQANERLDKRKQLHNEIHKQLRQEEISRIDQCLMIFANLLEEQLNQVQNMLPAPDIKYTHLSYSYLISFIHIDDNKTRNQKYVDFLTQLIQNQEIKESEHVKQLKILATCEQMMYDMVNEFTQFDISAYCDQQRSKINLSIILDGDLIEQLGYMWTTQRQKEQIFRINFAVEMLQMKVQQINKHFLVECDSTEEYSTVQYGVFVQKVQGTDYGKLSTQYVQLVKDMIVDQQNKYSIHLDRFRAALEIETVLCFLLNDFKDSRNLSRQQIHNLLKYCFDARKFNLYIITRPDDLSDLGEKVVLSVLEEREMKLQRDVNAYKAKYIAQVKQLKESMPEVLGIHDAYKVLLLSDFTRYIKAKNVKDLQQRVCEFMNDVTIQQAKYGSVYMDRVHLIQETEINTLNAMDSFWGWSAEIGEFAAQQRSEIQLVIAMDQLVYYGLLGMMKQEDQRRQEELSNNEQPLNPQFSENSLQLSYLQNIKQSTPFMKPKPVYDPSIEELVVLAVEVSDKFITKLCEFHEKEKNSGVDRGEMIAKTVEEERQFQEEIVQLAEDDDIIELIEERETKRKVLFPGISV</sequence>
<feature type="compositionally biased region" description="Low complexity" evidence="1">
    <location>
        <begin position="60"/>
        <end position="71"/>
    </location>
</feature>
<gene>
    <name evidence="2" type="ORF">HINF_LOCUS36673</name>
    <name evidence="3" type="ORF">HINF_LOCUS42373</name>
</gene>
<reference evidence="3 4" key="2">
    <citation type="submission" date="2024-07" db="EMBL/GenBank/DDBJ databases">
        <authorList>
            <person name="Akdeniz Z."/>
        </authorList>
    </citation>
    <scope>NUCLEOTIDE SEQUENCE [LARGE SCALE GENOMIC DNA]</scope>
</reference>
<reference evidence="2" key="1">
    <citation type="submission" date="2023-06" db="EMBL/GenBank/DDBJ databases">
        <authorList>
            <person name="Kurt Z."/>
        </authorList>
    </citation>
    <scope>NUCLEOTIDE SEQUENCE</scope>
</reference>
<evidence type="ECO:0000313" key="4">
    <source>
        <dbReference type="Proteomes" id="UP001642409"/>
    </source>
</evidence>
<protein>
    <submittedName>
        <fullName evidence="3">Hypothetical_protein</fullName>
    </submittedName>
</protein>
<feature type="compositionally biased region" description="Polar residues" evidence="1">
    <location>
        <begin position="72"/>
        <end position="101"/>
    </location>
</feature>